<dbReference type="GO" id="GO:0009055">
    <property type="term" value="F:electron transfer activity"/>
    <property type="evidence" value="ECO:0007669"/>
    <property type="project" value="InterPro"/>
</dbReference>
<evidence type="ECO:0000259" key="2">
    <source>
        <dbReference type="Pfam" id="PF07583"/>
    </source>
</evidence>
<gene>
    <name evidence="5" type="ORF">K227x_15280</name>
</gene>
<dbReference type="PANTHER" id="PTHR35889">
    <property type="entry name" value="CYCLOINULO-OLIGOSACCHARIDE FRUCTANOTRANSFERASE-RELATED"/>
    <property type="match status" value="1"/>
</dbReference>
<dbReference type="PANTHER" id="PTHR35889:SF3">
    <property type="entry name" value="F-BOX DOMAIN-CONTAINING PROTEIN"/>
    <property type="match status" value="1"/>
</dbReference>
<dbReference type="Gene3D" id="2.60.40.1080">
    <property type="match status" value="1"/>
</dbReference>
<feature type="signal peptide" evidence="1">
    <location>
        <begin position="1"/>
        <end position="22"/>
    </location>
</feature>
<reference evidence="5 6" key="1">
    <citation type="submission" date="2019-02" db="EMBL/GenBank/DDBJ databases">
        <title>Deep-cultivation of Planctomycetes and their phenomic and genomic characterization uncovers novel biology.</title>
        <authorList>
            <person name="Wiegand S."/>
            <person name="Jogler M."/>
            <person name="Boedeker C."/>
            <person name="Pinto D."/>
            <person name="Vollmers J."/>
            <person name="Rivas-Marin E."/>
            <person name="Kohn T."/>
            <person name="Peeters S.H."/>
            <person name="Heuer A."/>
            <person name="Rast P."/>
            <person name="Oberbeckmann S."/>
            <person name="Bunk B."/>
            <person name="Jeske O."/>
            <person name="Meyerdierks A."/>
            <person name="Storesund J.E."/>
            <person name="Kallscheuer N."/>
            <person name="Luecker S."/>
            <person name="Lage O.M."/>
            <person name="Pohl T."/>
            <person name="Merkel B.J."/>
            <person name="Hornburger P."/>
            <person name="Mueller R.-W."/>
            <person name="Bruemmer F."/>
            <person name="Labrenz M."/>
            <person name="Spormann A.M."/>
            <person name="Op den Camp H."/>
            <person name="Overmann J."/>
            <person name="Amann R."/>
            <person name="Jetten M.S.M."/>
            <person name="Mascher T."/>
            <person name="Medema M.H."/>
            <person name="Devos D.P."/>
            <person name="Kaster A.-K."/>
            <person name="Ovreas L."/>
            <person name="Rohde M."/>
            <person name="Galperin M.Y."/>
            <person name="Jogler C."/>
        </authorList>
    </citation>
    <scope>NUCLEOTIDE SEQUENCE [LARGE SCALE GENOMIC DNA]</scope>
    <source>
        <strain evidence="5 6">K22_7</strain>
    </source>
</reference>
<name>A0A517N7N1_9BACT</name>
<dbReference type="Pfam" id="PF07635">
    <property type="entry name" value="PSCyt1"/>
    <property type="match status" value="1"/>
</dbReference>
<feature type="domain" description="DUF1549" evidence="2">
    <location>
        <begin position="834"/>
        <end position="1018"/>
    </location>
</feature>
<dbReference type="SUPFAM" id="SSF46626">
    <property type="entry name" value="Cytochrome c"/>
    <property type="match status" value="1"/>
</dbReference>
<dbReference type="GO" id="GO:0020037">
    <property type="term" value="F:heme binding"/>
    <property type="evidence" value="ECO:0007669"/>
    <property type="project" value="InterPro"/>
</dbReference>
<dbReference type="Pfam" id="PF00400">
    <property type="entry name" value="WD40"/>
    <property type="match status" value="2"/>
</dbReference>
<accession>A0A517N7N1</accession>
<dbReference type="Pfam" id="PF07583">
    <property type="entry name" value="PSCyt2"/>
    <property type="match status" value="1"/>
</dbReference>
<dbReference type="InterPro" id="IPR022655">
    <property type="entry name" value="DUF1553"/>
</dbReference>
<evidence type="ECO:0000313" key="5">
    <source>
        <dbReference type="EMBL" id="QDT03146.1"/>
    </source>
</evidence>
<dbReference type="EMBL" id="CP036525">
    <property type="protein sequence ID" value="QDT03146.1"/>
    <property type="molecule type" value="Genomic_DNA"/>
</dbReference>
<feature type="domain" description="DUF1553" evidence="3">
    <location>
        <begin position="1081"/>
        <end position="1309"/>
    </location>
</feature>
<evidence type="ECO:0000259" key="4">
    <source>
        <dbReference type="Pfam" id="PF07635"/>
    </source>
</evidence>
<keyword evidence="1" id="KW-0732">Signal</keyword>
<proteinExistence type="predicted"/>
<dbReference type="SMART" id="SM00320">
    <property type="entry name" value="WD40"/>
    <property type="match status" value="6"/>
</dbReference>
<sequence precursor="true">MRVFSRPSLMLWICGFAITAAADEPVSPASDSTSAVSFHNDVKPIFVRHCYGCHQGAKQLGSYSMTDFASLVAGGETEQTAIVPGNPDASFLIQQITPIDGHAEMPDEPFKPLSDIEIDVITRWIAAGAVNDSPADAGNQFSADHPPTYAAGPAMPSIDVSPDGNLIAVAGFHEVVMLDATSHALHSRLIGLSPRINTVRFSPDGRSLAVAGGTPGQRGELQVWDVESANLRLSLPMTFDTLCGASWSPDGSKIAFGANDNVVRAVDSESGQPILFQGAHEDWVRDTGFTPDGKHLISVARDMSCKLTEVETERFVDNITSITPGALSGGLNSVAVHPVRNEIVIGGADGIAKVYRVFRETERKIGDDANLIRSLPKLDGRISCVAISQDATRIAAAATIDGHSEIRVWQYSFDGDMDEDLRSILSKRVNDRNAEEKKKVDAYRQRDAQETTRVAVADAAVYAITFAPDNSLLAAANDGNIRHIAIDGTSTDTFPAVQITADDSSNKQQFDVQTWIQSLPPKQPDTQADALDSATAINVTPSSIRLGSLYDYTQLIVTAVAQDGSSTDITAHCQVDAPPWMTLTNRGLIRPIRDGAGSLTVHYGSLSQTIPVSATGVSGDDVDLGSVDYIRDVAPVLSRLGCNQGTCHGAQKGKNGFRLSLRGYDPEFDLRALTDDLSARRINAAAPEESLMLRKPLGTTPHQGGTLMTAGDPYHAILRRWIADGSQLDSKSSGVSHIEVFPINPIVQSTKSRQQVRVVAHYSDGTQRDVTREAFIESGNTEVATADNTGLLSAIRRGEAPILARFEGAYAATTLTVMGDRSGYQESQPETWSQIDELVAQKWHRVKVEPSGLCDDATFLRRVHLDLTGMPPTSDQVRAFLADETSTRIKRGRVIDDLIGSEAYIEFWTNKWSDLLLVNRKFLGVEGSTQFRQWIRDCVANNMPYDHFAQKVLTAAGSNNENPPASYFKTLRTPEDTMENTTHLFLGIRFNCNKCHDHPFERWTQDQYYEMASFFAQVGLQRDPASGDRKIGGTAVEGATPLFEKVVDQDTGDVMHPRTGKPVVPTFPYDVPHDEAPDATRRQRLADWITDADNPYFARSYANRLWGYLLGVGLIEPIDDIRAGNPPTNPELLDHLTNSFVESNFDVASLLRQICNSRTYQLDIGVNPMNEDDRQNYSHALPRRLPAEVIYDTVHTLTGSVTHIPGVPAGTRAAELSDSGVKLADGFLQNLGRPTRESACECERSSELQLGPVMALISGPTIGTAIADPKNELGRLVKEHTDDRSLVDELFLRALGRMPSDAEFGAFQQVTLTIQKDHRDMVARLAIAEDEWSKKRIELEKAREAKLADVVQQIAHRSAAIQPERKKLESERAKRIETAQQAADKTMKNVDSKIQAWQDRLASSPQWHPLLPTSFSTTNQAVLTPQPDRSIIATGPKGKGVYHVAFQTSLPKITGFRLEAIADASLPSSGPGLGQNGNFVVTEIEVSATAPDSPKKPIQQTIASAHADFAQGGFAIEQTFDGKTNDQRGWAVSNQLGVSHWATFQFAKPIANPDGVLLSFDFHQFHNATDHRLGRFRISVTTDDGDIGLSEPEAFAAILATPASNRSDQAKQQLVDYLARSDSEIQEAKAALAEASKPVPPDDALVALENRKAALTVATPDTPSLIQKRMDVAQSAGQLDNLRLTAAEDLTWALINSPAFLFNR</sequence>
<protein>
    <submittedName>
        <fullName evidence="5">Translocation protein TolB</fullName>
    </submittedName>
</protein>
<dbReference type="Pfam" id="PF07587">
    <property type="entry name" value="PSD1"/>
    <property type="match status" value="1"/>
</dbReference>
<evidence type="ECO:0000259" key="3">
    <source>
        <dbReference type="Pfam" id="PF07587"/>
    </source>
</evidence>
<dbReference type="SUPFAM" id="SSF50998">
    <property type="entry name" value="Quinoprotein alcohol dehydrogenase-like"/>
    <property type="match status" value="1"/>
</dbReference>
<feature type="chain" id="PRO_5022219919" evidence="1">
    <location>
        <begin position="23"/>
        <end position="1704"/>
    </location>
</feature>
<evidence type="ECO:0000313" key="6">
    <source>
        <dbReference type="Proteomes" id="UP000318538"/>
    </source>
</evidence>
<dbReference type="InterPro" id="IPR036909">
    <property type="entry name" value="Cyt_c-like_dom_sf"/>
</dbReference>
<dbReference type="Gene3D" id="2.130.10.10">
    <property type="entry name" value="YVTN repeat-like/Quinoprotein amine dehydrogenase"/>
    <property type="match status" value="2"/>
</dbReference>
<organism evidence="5 6">
    <name type="scientific">Rubripirellula lacrimiformis</name>
    <dbReference type="NCBI Taxonomy" id="1930273"/>
    <lineage>
        <taxon>Bacteria</taxon>
        <taxon>Pseudomonadati</taxon>
        <taxon>Planctomycetota</taxon>
        <taxon>Planctomycetia</taxon>
        <taxon>Pirellulales</taxon>
        <taxon>Pirellulaceae</taxon>
        <taxon>Rubripirellula</taxon>
    </lineage>
</organism>
<keyword evidence="6" id="KW-1185">Reference proteome</keyword>
<evidence type="ECO:0000256" key="1">
    <source>
        <dbReference type="SAM" id="SignalP"/>
    </source>
</evidence>
<dbReference type="InterPro" id="IPR011047">
    <property type="entry name" value="Quinoprotein_ADH-like_sf"/>
</dbReference>
<dbReference type="InterPro" id="IPR015943">
    <property type="entry name" value="WD40/YVTN_repeat-like_dom_sf"/>
</dbReference>
<feature type="domain" description="Cytochrome C Planctomycete-type" evidence="4">
    <location>
        <begin position="50"/>
        <end position="106"/>
    </location>
</feature>
<dbReference type="InterPro" id="IPR001680">
    <property type="entry name" value="WD40_rpt"/>
</dbReference>
<dbReference type="InterPro" id="IPR011444">
    <property type="entry name" value="DUF1549"/>
</dbReference>
<dbReference type="Proteomes" id="UP000318538">
    <property type="component" value="Chromosome"/>
</dbReference>
<dbReference type="KEGG" id="rlc:K227x_15280"/>
<dbReference type="InterPro" id="IPR011429">
    <property type="entry name" value="Cyt_c_Planctomycete-type"/>
</dbReference>